<comment type="caution">
    <text evidence="1">The sequence shown here is derived from an EMBL/GenBank/DDBJ whole genome shotgun (WGS) entry which is preliminary data.</text>
</comment>
<dbReference type="SMART" id="SM00028">
    <property type="entry name" value="TPR"/>
    <property type="match status" value="2"/>
</dbReference>
<accession>A0ABW8Q9G5</accession>
<sequence length="262" mass="30491">MAKKRKYQEECDSYIGDENEIIVPFSDEVVEVAAEAQLIDLSDVEEVNRVLSRLEKTEPLFFDLASFGEGSTYSQSITLAYYIKVLTEVGNFDKALSLAEIVLQNLELSPWNPIPMAHNHIGTIFFKKKEYATAITHYDSGLKPFFEQNWEADSEAMNLYLYKALCLLYLGKEKEAVECFQSAEKYDKPAENPMEDFSNSVWIYFFLKKYHENKNDNVATEKYQQLFVAKLKNKTFARVKWELNHFQIPEKYTDEVLSNIEK</sequence>
<proteinExistence type="predicted"/>
<protein>
    <recommendedName>
        <fullName evidence="3">Tetratricopeptide repeat protein</fullName>
    </recommendedName>
</protein>
<dbReference type="InterPro" id="IPR019734">
    <property type="entry name" value="TPR_rpt"/>
</dbReference>
<dbReference type="Proteomes" id="UP001622370">
    <property type="component" value="Unassembled WGS sequence"/>
</dbReference>
<dbReference type="RefSeq" id="WP_203967176.1">
    <property type="nucleotide sequence ID" value="NZ_BOPJ01000010.1"/>
</dbReference>
<evidence type="ECO:0008006" key="3">
    <source>
        <dbReference type="Google" id="ProtNLM"/>
    </source>
</evidence>
<dbReference type="EMBL" id="JBJGWJ010000002">
    <property type="protein sequence ID" value="MFK8293022.1"/>
    <property type="molecule type" value="Genomic_DNA"/>
</dbReference>
<organism evidence="1 2">
    <name type="scientific">Capnocytophaga stomatis</name>
    <dbReference type="NCBI Taxonomy" id="1848904"/>
    <lineage>
        <taxon>Bacteria</taxon>
        <taxon>Pseudomonadati</taxon>
        <taxon>Bacteroidota</taxon>
        <taxon>Flavobacteriia</taxon>
        <taxon>Flavobacteriales</taxon>
        <taxon>Flavobacteriaceae</taxon>
        <taxon>Capnocytophaga</taxon>
    </lineage>
</organism>
<dbReference type="Gene3D" id="1.25.40.10">
    <property type="entry name" value="Tetratricopeptide repeat domain"/>
    <property type="match status" value="1"/>
</dbReference>
<evidence type="ECO:0000313" key="1">
    <source>
        <dbReference type="EMBL" id="MFK8293022.1"/>
    </source>
</evidence>
<name>A0ABW8Q9G5_9FLAO</name>
<reference evidence="1 2" key="1">
    <citation type="journal article" date="2016" name="Sci. Rep.">
        <title>Whole genome sequencing identifies a novel species of the genus Capnocytophaga isolated from dog and cat bite wounds in humans.</title>
        <authorList>
            <person name="Zangenah S."/>
            <person name="Abbasi N."/>
            <person name="Andersson A.F."/>
            <person name="Bergman P."/>
        </authorList>
    </citation>
    <scope>NUCLEOTIDE SEQUENCE [LARGE SCALE GENOMIC DNA]</scope>
    <source>
        <strain evidence="1 2">W5</strain>
    </source>
</reference>
<evidence type="ECO:0000313" key="2">
    <source>
        <dbReference type="Proteomes" id="UP001622370"/>
    </source>
</evidence>
<keyword evidence="2" id="KW-1185">Reference proteome</keyword>
<dbReference type="InterPro" id="IPR011990">
    <property type="entry name" value="TPR-like_helical_dom_sf"/>
</dbReference>
<dbReference type="SUPFAM" id="SSF48452">
    <property type="entry name" value="TPR-like"/>
    <property type="match status" value="1"/>
</dbReference>
<gene>
    <name evidence="1" type="ORF">ACI76L_04435</name>
</gene>